<dbReference type="SMART" id="SM00503">
    <property type="entry name" value="SynN"/>
    <property type="match status" value="1"/>
</dbReference>
<dbReference type="GO" id="GO:0012505">
    <property type="term" value="C:endomembrane system"/>
    <property type="evidence" value="ECO:0007669"/>
    <property type="project" value="TreeGrafter"/>
</dbReference>
<keyword evidence="2" id="KW-0813">Transport</keyword>
<evidence type="ECO:0000256" key="5">
    <source>
        <dbReference type="SAM" id="Phobius"/>
    </source>
</evidence>
<evidence type="ECO:0000313" key="7">
    <source>
        <dbReference type="EMBL" id="JAG96244.1"/>
    </source>
</evidence>
<dbReference type="GO" id="GO:0006886">
    <property type="term" value="P:intracellular protein transport"/>
    <property type="evidence" value="ECO:0007669"/>
    <property type="project" value="InterPro"/>
</dbReference>
<evidence type="ECO:0000256" key="4">
    <source>
        <dbReference type="RuleBase" id="RU003858"/>
    </source>
</evidence>
<evidence type="ECO:0000256" key="1">
    <source>
        <dbReference type="ARBA" id="ARBA00009063"/>
    </source>
</evidence>
<dbReference type="PANTHER" id="PTHR19957:SF80">
    <property type="entry name" value="SYNTAXIN-121"/>
    <property type="match status" value="1"/>
</dbReference>
<dbReference type="Gene3D" id="1.20.58.70">
    <property type="match status" value="1"/>
</dbReference>
<dbReference type="PROSITE" id="PS50192">
    <property type="entry name" value="T_SNARE"/>
    <property type="match status" value="1"/>
</dbReference>
<dbReference type="InterPro" id="IPR006011">
    <property type="entry name" value="Syntaxin_N"/>
</dbReference>
<organism evidence="7">
    <name type="scientific">Araucaria cunninghamii</name>
    <name type="common">Hoop pine</name>
    <name type="synonym">Moreton Bay pine</name>
    <dbReference type="NCBI Taxonomy" id="56994"/>
    <lineage>
        <taxon>Eukaryota</taxon>
        <taxon>Viridiplantae</taxon>
        <taxon>Streptophyta</taxon>
        <taxon>Embryophyta</taxon>
        <taxon>Tracheophyta</taxon>
        <taxon>Spermatophyta</taxon>
        <taxon>Pinopsida</taxon>
        <taxon>Pinidae</taxon>
        <taxon>Conifers II</taxon>
        <taxon>Araucariales</taxon>
        <taxon>Araucariaceae</taxon>
        <taxon>Araucaria</taxon>
    </lineage>
</organism>
<evidence type="ECO:0000256" key="2">
    <source>
        <dbReference type="ARBA" id="ARBA00022448"/>
    </source>
</evidence>
<dbReference type="CDD" id="cd00179">
    <property type="entry name" value="SynN"/>
    <property type="match status" value="1"/>
</dbReference>
<dbReference type="Gene3D" id="1.20.5.110">
    <property type="match status" value="1"/>
</dbReference>
<dbReference type="GO" id="GO:0000149">
    <property type="term" value="F:SNARE binding"/>
    <property type="evidence" value="ECO:0007669"/>
    <property type="project" value="TreeGrafter"/>
</dbReference>
<evidence type="ECO:0000256" key="3">
    <source>
        <dbReference type="ARBA" id="ARBA00022927"/>
    </source>
</evidence>
<dbReference type="FunFam" id="1.20.5.110:FF:000008">
    <property type="entry name" value="Syntaxin 132"/>
    <property type="match status" value="1"/>
</dbReference>
<dbReference type="InterPro" id="IPR045242">
    <property type="entry name" value="Syntaxin"/>
</dbReference>
<feature type="domain" description="T-SNARE coiled-coil homology" evidence="6">
    <location>
        <begin position="202"/>
        <end position="264"/>
    </location>
</feature>
<dbReference type="GO" id="GO:0005886">
    <property type="term" value="C:plasma membrane"/>
    <property type="evidence" value="ECO:0007669"/>
    <property type="project" value="TreeGrafter"/>
</dbReference>
<dbReference type="GO" id="GO:0031201">
    <property type="term" value="C:SNARE complex"/>
    <property type="evidence" value="ECO:0007669"/>
    <property type="project" value="TreeGrafter"/>
</dbReference>
<feature type="transmembrane region" description="Helical" evidence="5">
    <location>
        <begin position="274"/>
        <end position="295"/>
    </location>
</feature>
<keyword evidence="5" id="KW-0472">Membrane</keyword>
<keyword evidence="3" id="KW-0653">Protein transport</keyword>
<dbReference type="SUPFAM" id="SSF47661">
    <property type="entry name" value="t-snare proteins"/>
    <property type="match status" value="1"/>
</dbReference>
<dbReference type="PROSITE" id="PS00914">
    <property type="entry name" value="SYNTAXIN"/>
    <property type="match status" value="1"/>
</dbReference>
<protein>
    <recommendedName>
        <fullName evidence="6">t-SNARE coiled-coil homology domain-containing protein</fullName>
    </recommendedName>
</protein>
<name>A0A0D6R0A8_ARACU</name>
<dbReference type="EMBL" id="GCKF01038167">
    <property type="protein sequence ID" value="JAG96244.1"/>
    <property type="molecule type" value="Transcribed_RNA"/>
</dbReference>
<evidence type="ECO:0000259" key="6">
    <source>
        <dbReference type="PROSITE" id="PS50192"/>
    </source>
</evidence>
<comment type="similarity">
    <text evidence="1 4">Belongs to the syntaxin family.</text>
</comment>
<dbReference type="GO" id="GO:0005484">
    <property type="term" value="F:SNAP receptor activity"/>
    <property type="evidence" value="ECO:0007669"/>
    <property type="project" value="InterPro"/>
</dbReference>
<dbReference type="FunFam" id="1.20.58.70:FF:000003">
    <property type="entry name" value="Qa-SNARE, Sso1/Syntaxin1-type, SYP12A-group"/>
    <property type="match status" value="1"/>
</dbReference>
<dbReference type="GO" id="GO:0006906">
    <property type="term" value="P:vesicle fusion"/>
    <property type="evidence" value="ECO:0007669"/>
    <property type="project" value="TreeGrafter"/>
</dbReference>
<accession>A0A0D6R0A8</accession>
<dbReference type="CDD" id="cd15848">
    <property type="entry name" value="SNARE_syntaxin1-like"/>
    <property type="match status" value="1"/>
</dbReference>
<proteinExistence type="inferred from homology"/>
<dbReference type="GO" id="GO:0048278">
    <property type="term" value="P:vesicle docking"/>
    <property type="evidence" value="ECO:0007669"/>
    <property type="project" value="TreeGrafter"/>
</dbReference>
<dbReference type="PANTHER" id="PTHR19957">
    <property type="entry name" value="SYNTAXIN"/>
    <property type="match status" value="1"/>
</dbReference>
<dbReference type="InterPro" id="IPR000727">
    <property type="entry name" value="T_SNARE_dom"/>
</dbReference>
<sequence length="297" mass="33914">MNDLLSRSFSRGEDNSFEFGGDLEMGETDKNLAPFFSEVGVMKAEMEQMKQLLLQLSEANEDSKTIHKAEAMKALRARMDHDVEQVLKKSKVIKGKLEQLDKANVASRRIPGCEEGSSTDRTRMATTNGVRISLRNLMGEFQRLRQAIMVEYKETVERRYYTVTGQKADEETIERIIETGESENMLQKAIQEQGRGQVIEVIKEIQERHDAVKDIERNLLELHQLFLDMSVLVQEQGGQLNDIEAHVTRASSFVQTGTRKLGEARRLQKNTRKWTCIAIIILLIIILIIVLPLVLKK</sequence>
<keyword evidence="5" id="KW-1133">Transmembrane helix</keyword>
<dbReference type="AlphaFoldDB" id="A0A0D6R0A8"/>
<dbReference type="Pfam" id="PF00804">
    <property type="entry name" value="Syntaxin"/>
    <property type="match status" value="1"/>
</dbReference>
<dbReference type="SMART" id="SM00397">
    <property type="entry name" value="t_SNARE"/>
    <property type="match status" value="1"/>
</dbReference>
<keyword evidence="5" id="KW-0812">Transmembrane</keyword>
<dbReference type="Pfam" id="PF05739">
    <property type="entry name" value="SNARE"/>
    <property type="match status" value="1"/>
</dbReference>
<dbReference type="InterPro" id="IPR006012">
    <property type="entry name" value="Syntaxin/epimorphin_CS"/>
</dbReference>
<dbReference type="GO" id="GO:0006887">
    <property type="term" value="P:exocytosis"/>
    <property type="evidence" value="ECO:0007669"/>
    <property type="project" value="TreeGrafter"/>
</dbReference>
<reference evidence="7" key="1">
    <citation type="submission" date="2015-03" db="EMBL/GenBank/DDBJ databases">
        <title>A transcriptome of Araucaria cunninghamii, an australian fine timber species.</title>
        <authorList>
            <person name="Jing Yi C.J.Y."/>
            <person name="Yin San L.Y.S."/>
            <person name="Abdul Karim S.S."/>
            <person name="Wan Azmi N.N."/>
            <person name="Hercus R.R."/>
            <person name="Croft L.L."/>
        </authorList>
    </citation>
    <scope>NUCLEOTIDE SEQUENCE</scope>
    <source>
        <strain evidence="7">MI0301</strain>
        <tissue evidence="7">Leaf</tissue>
    </source>
</reference>
<dbReference type="InterPro" id="IPR010989">
    <property type="entry name" value="SNARE"/>
</dbReference>